<dbReference type="SUPFAM" id="SSF81383">
    <property type="entry name" value="F-box domain"/>
    <property type="match status" value="1"/>
</dbReference>
<evidence type="ECO:0000259" key="4">
    <source>
        <dbReference type="Pfam" id="PF24758"/>
    </source>
</evidence>
<reference evidence="5" key="3">
    <citation type="journal article" date="2017" name="Nature">
        <title>Genome sequence of the progenitor of the wheat D genome Aegilops tauschii.</title>
        <authorList>
            <person name="Luo M.C."/>
            <person name="Gu Y.Q."/>
            <person name="Puiu D."/>
            <person name="Wang H."/>
            <person name="Twardziok S.O."/>
            <person name="Deal K.R."/>
            <person name="Huo N."/>
            <person name="Zhu T."/>
            <person name="Wang L."/>
            <person name="Wang Y."/>
            <person name="McGuire P.E."/>
            <person name="Liu S."/>
            <person name="Long H."/>
            <person name="Ramasamy R.K."/>
            <person name="Rodriguez J.C."/>
            <person name="Van S.L."/>
            <person name="Yuan L."/>
            <person name="Wang Z."/>
            <person name="Xia Z."/>
            <person name="Xiao L."/>
            <person name="Anderson O.D."/>
            <person name="Ouyang S."/>
            <person name="Liang Y."/>
            <person name="Zimin A.V."/>
            <person name="Pertea G."/>
            <person name="Qi P."/>
            <person name="Bennetzen J.L."/>
            <person name="Dai X."/>
            <person name="Dawson M.W."/>
            <person name="Muller H.G."/>
            <person name="Kugler K."/>
            <person name="Rivarola-Duarte L."/>
            <person name="Spannagl M."/>
            <person name="Mayer K.F.X."/>
            <person name="Lu F.H."/>
            <person name="Bevan M.W."/>
            <person name="Leroy P."/>
            <person name="Li P."/>
            <person name="You F.M."/>
            <person name="Sun Q."/>
            <person name="Liu Z."/>
            <person name="Lyons E."/>
            <person name="Wicker T."/>
            <person name="Salzberg S.L."/>
            <person name="Devos K.M."/>
            <person name="Dvorak J."/>
        </authorList>
    </citation>
    <scope>NUCLEOTIDE SEQUENCE [LARGE SCALE GENOMIC DNA]</scope>
    <source>
        <strain evidence="5">cv. AL8/78</strain>
    </source>
</reference>
<dbReference type="PANTHER" id="PTHR32141">
    <property type="match status" value="1"/>
</dbReference>
<accession>A0A453N2F1</accession>
<evidence type="ECO:0000256" key="1">
    <source>
        <dbReference type="SAM" id="MobiDB-lite"/>
    </source>
</evidence>
<dbReference type="InterPro" id="IPR001810">
    <property type="entry name" value="F-box_dom"/>
</dbReference>
<reference evidence="6" key="1">
    <citation type="journal article" date="2014" name="Science">
        <title>Ancient hybridizations among the ancestral genomes of bread wheat.</title>
        <authorList>
            <consortium name="International Wheat Genome Sequencing Consortium,"/>
            <person name="Marcussen T."/>
            <person name="Sandve S.R."/>
            <person name="Heier L."/>
            <person name="Spannagl M."/>
            <person name="Pfeifer M."/>
            <person name="Jakobsen K.S."/>
            <person name="Wulff B.B."/>
            <person name="Steuernagel B."/>
            <person name="Mayer K.F."/>
            <person name="Olsen O.A."/>
        </authorList>
    </citation>
    <scope>NUCLEOTIDE SEQUENCE [LARGE SCALE GENOMIC DNA]</scope>
    <source>
        <strain evidence="6">cv. AL8/78</strain>
    </source>
</reference>
<dbReference type="InterPro" id="IPR055411">
    <property type="entry name" value="LRR_FXL15/At3g58940/PEG3-like"/>
</dbReference>
<feature type="region of interest" description="Disordered" evidence="1">
    <location>
        <begin position="1"/>
        <end position="79"/>
    </location>
</feature>
<feature type="compositionally biased region" description="Basic and acidic residues" evidence="1">
    <location>
        <begin position="54"/>
        <end position="69"/>
    </location>
</feature>
<organism evidence="5 6">
    <name type="scientific">Aegilops tauschii subsp. strangulata</name>
    <name type="common">Goatgrass</name>
    <dbReference type="NCBI Taxonomy" id="200361"/>
    <lineage>
        <taxon>Eukaryota</taxon>
        <taxon>Viridiplantae</taxon>
        <taxon>Streptophyta</taxon>
        <taxon>Embryophyta</taxon>
        <taxon>Tracheophyta</taxon>
        <taxon>Spermatophyta</taxon>
        <taxon>Magnoliopsida</taxon>
        <taxon>Liliopsida</taxon>
        <taxon>Poales</taxon>
        <taxon>Poaceae</taxon>
        <taxon>BOP clade</taxon>
        <taxon>Pooideae</taxon>
        <taxon>Triticodae</taxon>
        <taxon>Triticeae</taxon>
        <taxon>Triticinae</taxon>
        <taxon>Aegilops</taxon>
    </lineage>
</organism>
<dbReference type="InterPro" id="IPR006566">
    <property type="entry name" value="FBD"/>
</dbReference>
<dbReference type="Gene3D" id="3.80.10.10">
    <property type="entry name" value="Ribonuclease Inhibitor"/>
    <property type="match status" value="1"/>
</dbReference>
<dbReference type="PANTHER" id="PTHR32141:SF145">
    <property type="entry name" value="F-BOX DOMAIN-CONTAINING PROTEIN"/>
    <property type="match status" value="1"/>
</dbReference>
<dbReference type="EnsemblPlants" id="AET6Gv20195200.3">
    <property type="protein sequence ID" value="AET6Gv20195200.3"/>
    <property type="gene ID" value="AET6Gv20195200"/>
</dbReference>
<proteinExistence type="predicted"/>
<evidence type="ECO:0000259" key="2">
    <source>
        <dbReference type="Pfam" id="PF00646"/>
    </source>
</evidence>
<dbReference type="Pfam" id="PF00646">
    <property type="entry name" value="F-box"/>
    <property type="match status" value="1"/>
</dbReference>
<feature type="domain" description="FBD" evidence="3">
    <location>
        <begin position="408"/>
        <end position="450"/>
    </location>
</feature>
<feature type="domain" description="F-box/LRR-repeat protein 15/At3g58940/PEG3-like LRR" evidence="4">
    <location>
        <begin position="181"/>
        <end position="390"/>
    </location>
</feature>
<feature type="domain" description="F-box" evidence="2">
    <location>
        <begin position="90"/>
        <end position="130"/>
    </location>
</feature>
<dbReference type="AlphaFoldDB" id="A0A453N2F1"/>
<evidence type="ECO:0008006" key="7">
    <source>
        <dbReference type="Google" id="ProtNLM"/>
    </source>
</evidence>
<dbReference type="SUPFAM" id="SSF52047">
    <property type="entry name" value="RNI-like"/>
    <property type="match status" value="1"/>
</dbReference>
<dbReference type="Pfam" id="PF24758">
    <property type="entry name" value="LRR_At5g56370"/>
    <property type="match status" value="1"/>
</dbReference>
<dbReference type="InterPro" id="IPR036047">
    <property type="entry name" value="F-box-like_dom_sf"/>
</dbReference>
<name>A0A453N2F1_AEGTS</name>
<dbReference type="Gene3D" id="1.20.1280.50">
    <property type="match status" value="1"/>
</dbReference>
<reference evidence="5" key="5">
    <citation type="journal article" date="2021" name="G3 (Bethesda)">
        <title>Aegilops tauschii genome assembly Aet v5.0 features greater sequence contiguity and improved annotation.</title>
        <authorList>
            <person name="Wang L."/>
            <person name="Zhu T."/>
            <person name="Rodriguez J.C."/>
            <person name="Deal K.R."/>
            <person name="Dubcovsky J."/>
            <person name="McGuire P.E."/>
            <person name="Lux T."/>
            <person name="Spannagl M."/>
            <person name="Mayer K.F.X."/>
            <person name="Baldrich P."/>
            <person name="Meyers B.C."/>
            <person name="Huo N."/>
            <person name="Gu Y.Q."/>
            <person name="Zhou H."/>
            <person name="Devos K.M."/>
            <person name="Bennetzen J.L."/>
            <person name="Unver T."/>
            <person name="Budak H."/>
            <person name="Gulick P.J."/>
            <person name="Galiba G."/>
            <person name="Kalapos B."/>
            <person name="Nelson D.R."/>
            <person name="Li P."/>
            <person name="You F.M."/>
            <person name="Luo M.C."/>
            <person name="Dvorak J."/>
        </authorList>
    </citation>
    <scope>NUCLEOTIDE SEQUENCE [LARGE SCALE GENOMIC DNA]</scope>
    <source>
        <strain evidence="5">cv. AL8/78</strain>
    </source>
</reference>
<evidence type="ECO:0000313" key="6">
    <source>
        <dbReference type="Proteomes" id="UP000015105"/>
    </source>
</evidence>
<dbReference type="InterPro" id="IPR055302">
    <property type="entry name" value="F-box_dom-containing"/>
</dbReference>
<dbReference type="Proteomes" id="UP000015105">
    <property type="component" value="Chromosome 6D"/>
</dbReference>
<dbReference type="Pfam" id="PF08387">
    <property type="entry name" value="FBD"/>
    <property type="match status" value="1"/>
</dbReference>
<dbReference type="STRING" id="200361.A0A453N2F1"/>
<dbReference type="Gramene" id="AET6Gv20195200.3">
    <property type="protein sequence ID" value="AET6Gv20195200.3"/>
    <property type="gene ID" value="AET6Gv20195200"/>
</dbReference>
<evidence type="ECO:0000259" key="3">
    <source>
        <dbReference type="Pfam" id="PF08387"/>
    </source>
</evidence>
<sequence>LRRGGRRPTPALHPGSGLPAPTPSRVERARQPPVARCGGRILRPNRPSRQPPAMEKKEAPRATPGKREPGGIAGKQARTGDCGEAAEDFISRLPDAVLCTIISLLPTKDGGRTQALSRRWRRLWRSAPLNLEVLTRPPDDPIPTHSVTPSAVSDIISRHHGPARRFYFHCLRDDEVYAQAETWFLSRALANLQELDASYGNLPLLPSALRAAPTLLVAKISHCDLPGEIVPDFPLLKQLTLLYVSISADGFHTLLSSCHALESLCMSQVRAAGCLRVSSPTLRSIGFRDNHSEETELVIEDAPRLVRLLLPYCYQDDCVTIRVIWAPKLEIMGPFAAFVSKVLLFQRKSPVSSANSMHTVKVLALRSSGDKLHAVLNILRWFPCLEKLYVTFHKRYEMGAKDEPQYDPRHPIECLQTHLKNVVFKLYWGNGKQVDFARFFVLNAEVLNKIEFEVHGDYSSESVAFQHRLLHVKNRASRDAQFEFRSMRVRNKYLGDEHIHDLSVADPFRQP</sequence>
<reference evidence="5" key="4">
    <citation type="submission" date="2019-03" db="UniProtKB">
        <authorList>
            <consortium name="EnsemblPlants"/>
        </authorList>
    </citation>
    <scope>IDENTIFICATION</scope>
</reference>
<protein>
    <recommendedName>
        <fullName evidence="7">FBD domain-containing protein</fullName>
    </recommendedName>
</protein>
<reference evidence="6" key="2">
    <citation type="journal article" date="2017" name="Nat. Plants">
        <title>The Aegilops tauschii genome reveals multiple impacts of transposons.</title>
        <authorList>
            <person name="Zhao G."/>
            <person name="Zou C."/>
            <person name="Li K."/>
            <person name="Wang K."/>
            <person name="Li T."/>
            <person name="Gao L."/>
            <person name="Zhang X."/>
            <person name="Wang H."/>
            <person name="Yang Z."/>
            <person name="Liu X."/>
            <person name="Jiang W."/>
            <person name="Mao L."/>
            <person name="Kong X."/>
            <person name="Jiao Y."/>
            <person name="Jia J."/>
        </authorList>
    </citation>
    <scope>NUCLEOTIDE SEQUENCE [LARGE SCALE GENOMIC DNA]</scope>
    <source>
        <strain evidence="6">cv. AL8/78</strain>
    </source>
</reference>
<dbReference type="InterPro" id="IPR032675">
    <property type="entry name" value="LRR_dom_sf"/>
</dbReference>
<keyword evidence="6" id="KW-1185">Reference proteome</keyword>
<evidence type="ECO:0000313" key="5">
    <source>
        <dbReference type="EnsemblPlants" id="AET6Gv20195200.3"/>
    </source>
</evidence>